<keyword evidence="1" id="KW-1133">Transmembrane helix</keyword>
<evidence type="ECO:0000256" key="1">
    <source>
        <dbReference type="SAM" id="Phobius"/>
    </source>
</evidence>
<name>A0A285BTT1_9PROT</name>
<feature type="transmembrane region" description="Helical" evidence="1">
    <location>
        <begin position="12"/>
        <end position="33"/>
    </location>
</feature>
<keyword evidence="1" id="KW-0472">Membrane</keyword>
<reference evidence="2 3" key="1">
    <citation type="submission" date="2017-08" db="EMBL/GenBank/DDBJ databases">
        <authorList>
            <person name="de Groot N.N."/>
        </authorList>
    </citation>
    <scope>NUCLEOTIDE SEQUENCE [LARGE SCALE GENOMIC DNA]</scope>
    <source>
        <strain evidence="2 3">Nm15</strain>
    </source>
</reference>
<dbReference type="AlphaFoldDB" id="A0A285BTT1"/>
<sequence>MIIGLFCNNYPYVLNLLIVSDGLAQFIIAYIPVNYREILPLPRLDRRLLIYKYFFLQHLQS</sequence>
<evidence type="ECO:0000313" key="3">
    <source>
        <dbReference type="Proteomes" id="UP000242498"/>
    </source>
</evidence>
<organism evidence="2 3">
    <name type="scientific">Nitrosomonas ureae</name>
    <dbReference type="NCBI Taxonomy" id="44577"/>
    <lineage>
        <taxon>Bacteria</taxon>
        <taxon>Pseudomonadati</taxon>
        <taxon>Pseudomonadota</taxon>
        <taxon>Betaproteobacteria</taxon>
        <taxon>Nitrosomonadales</taxon>
        <taxon>Nitrosomonadaceae</taxon>
        <taxon>Nitrosomonas</taxon>
    </lineage>
</organism>
<dbReference type="EMBL" id="LT907782">
    <property type="protein sequence ID" value="SNX58701.1"/>
    <property type="molecule type" value="Genomic_DNA"/>
</dbReference>
<proteinExistence type="predicted"/>
<gene>
    <name evidence="2" type="ORF">SAMN06296273_0162</name>
</gene>
<evidence type="ECO:0000313" key="2">
    <source>
        <dbReference type="EMBL" id="SNX58701.1"/>
    </source>
</evidence>
<keyword evidence="1" id="KW-0812">Transmembrane</keyword>
<dbReference type="Proteomes" id="UP000242498">
    <property type="component" value="Chromosome I"/>
</dbReference>
<accession>A0A285BTT1</accession>
<protein>
    <submittedName>
        <fullName evidence="2">Uncharacterized protein</fullName>
    </submittedName>
</protein>